<dbReference type="NCBIfam" id="TIGR02093">
    <property type="entry name" value="P_ylase"/>
    <property type="match status" value="1"/>
</dbReference>
<reference evidence="11 12" key="1">
    <citation type="journal article" date="2015" name="Genome Biol. Evol.">
        <title>Comparative Genomics of a Bacterivorous Green Alga Reveals Evolutionary Causalities and Consequences of Phago-Mixotrophic Mode of Nutrition.</title>
        <authorList>
            <person name="Burns J.A."/>
            <person name="Paasch A."/>
            <person name="Narechania A."/>
            <person name="Kim E."/>
        </authorList>
    </citation>
    <scope>NUCLEOTIDE SEQUENCE [LARGE SCALE GENOMIC DNA]</scope>
    <source>
        <strain evidence="11 12">PLY_AMNH</strain>
    </source>
</reference>
<comment type="function">
    <text evidence="9">Allosteric enzyme that catalyzes the rate-limiting step in glycogen catabolism, the phosphorolytic cleavage of glycogen to produce glucose-1-phosphate, and plays a central role in maintaining cellular and organismal glucose homeostasis.</text>
</comment>
<dbReference type="GO" id="GO:0008184">
    <property type="term" value="F:glycogen phosphorylase activity"/>
    <property type="evidence" value="ECO:0007669"/>
    <property type="project" value="InterPro"/>
</dbReference>
<sequence>MNVQGITCAYALQTVRPTQGSGYKRGSSRVNATTAGCTHELRKTSCLGRQVSGVVSLLKKAPHLSARNARATRTRAVANLEEESSDKSVTISNEEDDDCTVITISTETRPGLLNAVAQTLNDLGLNVNKAVVDTKDNMAADKFFVCDGDKKKILDDDDLHNIILCLRMTVDREAMKEGTLRPITRRYMEAHSEDDTIGKQRSEHLYNLLNTYIPNDVLSIQESIVNHVEYTIARSRYRFDDSEAYQATAHSVRDRLIESWNDTQRFYREEDPKRVYYISMEFLTGRTLLNSIYNLGIKDAYQEALLELGYNLETIVAKERDAALGNGGLGRLAACFLDSMATLDLPAWGYGIRYQYGMFRQTLVEGFQREAPDYWLNFGNPWEIMRPNVTYTIKFYGHVSVNEDKGRTNFTWNAGEEVEAVAYDNPIPGWDTPNVNNLRLWSALPTREFDLESFNTGDYISAILSKQRAETLSAVLYPDDRTYQGKELRLKQQHFLVSATLQDILRRYRSTHDDFDQFADKVALQLNDTHPTIGIPEMMRLLMDVYGLGWTKSWEITTKVYAFTNHTVLPEALEKWPVELVESLLPRHMQIIYDINWRFLQELRGLFGEDYARMAKMSIIEEGDRKSVRMAHLALVACHTVNGVAAIHSELIKETIFKDFYAIMPQKFQNKTNGVTQRRWLAFCNPELSKLITETLGTEAWIKQLDLLSGLREHADDPEFQARWKAIKKANKAKLAETILDLTGVKVSEDALFDIQVKRIHEYKRQLLNILSVITRYDEIKKASPEERKNMVPRVVVIGGKAAPGYDLAKRIIKLVNAVGDKVNNDPEVGDLLKLIFLPDYNVSLAERIIPASELSQHISTAGTEASGTSNMKFAMNGCLILGTMDGANVEIAEEIGEENMFIFGARTHEINALRAARQTSSVDPRFHAALKMLRDGEFGWADFFEPIIKAVEGTTPGSDFYLLGPDYASYLEAQQRVTDTYVQTDKWTKMSILSVAGSGKFSSDRTIEEYARDIWKVKPCRQPAP</sequence>
<dbReference type="FunFam" id="3.40.50.2000:FF:000002">
    <property type="entry name" value="Alpha-1,4 glucan phosphorylase"/>
    <property type="match status" value="1"/>
</dbReference>
<dbReference type="PROSITE" id="PS51671">
    <property type="entry name" value="ACT"/>
    <property type="match status" value="1"/>
</dbReference>
<dbReference type="CDD" id="cd04873">
    <property type="entry name" value="ACT_UUR-ACR-like"/>
    <property type="match status" value="1"/>
</dbReference>
<keyword evidence="6 9" id="KW-0808">Transferase</keyword>
<dbReference type="PANTHER" id="PTHR11468:SF30">
    <property type="entry name" value="ALPHA-1,4 GLUCAN PHOSPHORYLASE"/>
    <property type="match status" value="1"/>
</dbReference>
<evidence type="ECO:0000256" key="6">
    <source>
        <dbReference type="ARBA" id="ARBA00022679"/>
    </source>
</evidence>
<evidence type="ECO:0000256" key="2">
    <source>
        <dbReference type="ARBA" id="ARBA00001933"/>
    </source>
</evidence>
<dbReference type="PANTHER" id="PTHR11468">
    <property type="entry name" value="GLYCOGEN PHOSPHORYLASE"/>
    <property type="match status" value="1"/>
</dbReference>
<dbReference type="InterPro" id="IPR000811">
    <property type="entry name" value="Glyco_trans_35"/>
</dbReference>
<dbReference type="EC" id="2.4.1.1" evidence="9"/>
<dbReference type="GO" id="GO:0030170">
    <property type="term" value="F:pyridoxal phosphate binding"/>
    <property type="evidence" value="ECO:0007669"/>
    <property type="project" value="InterPro"/>
</dbReference>
<dbReference type="InterPro" id="IPR045865">
    <property type="entry name" value="ACT-like_dom_sf"/>
</dbReference>
<evidence type="ECO:0000259" key="10">
    <source>
        <dbReference type="PROSITE" id="PS51671"/>
    </source>
</evidence>
<proteinExistence type="inferred from homology"/>
<dbReference type="Proteomes" id="UP001190700">
    <property type="component" value="Unassembled WGS sequence"/>
</dbReference>
<dbReference type="InterPro" id="IPR002912">
    <property type="entry name" value="ACT_dom"/>
</dbReference>
<dbReference type="AlphaFoldDB" id="A0AAE0GW13"/>
<evidence type="ECO:0000256" key="8">
    <source>
        <dbReference type="ARBA" id="ARBA00023277"/>
    </source>
</evidence>
<dbReference type="Pfam" id="PF00343">
    <property type="entry name" value="Phosphorylase"/>
    <property type="match status" value="1"/>
</dbReference>
<dbReference type="SUPFAM" id="SSF55021">
    <property type="entry name" value="ACT-like"/>
    <property type="match status" value="1"/>
</dbReference>
<keyword evidence="4" id="KW-0021">Allosteric enzyme</keyword>
<keyword evidence="7 9" id="KW-0663">Pyridoxal phosphate</keyword>
<protein>
    <recommendedName>
        <fullName evidence="9">Alpha-1,4 glucan phosphorylase</fullName>
        <ecNumber evidence="9">2.4.1.1</ecNumber>
    </recommendedName>
</protein>
<dbReference type="CDD" id="cd04300">
    <property type="entry name" value="GT35_Glycogen_Phosphorylase"/>
    <property type="match status" value="1"/>
</dbReference>
<dbReference type="GO" id="GO:0005737">
    <property type="term" value="C:cytoplasm"/>
    <property type="evidence" value="ECO:0007669"/>
    <property type="project" value="TreeGrafter"/>
</dbReference>
<dbReference type="InterPro" id="IPR011833">
    <property type="entry name" value="Glycg_phsphrylas"/>
</dbReference>
<organism evidence="11 12">
    <name type="scientific">Cymbomonas tetramitiformis</name>
    <dbReference type="NCBI Taxonomy" id="36881"/>
    <lineage>
        <taxon>Eukaryota</taxon>
        <taxon>Viridiplantae</taxon>
        <taxon>Chlorophyta</taxon>
        <taxon>Pyramimonadophyceae</taxon>
        <taxon>Pyramimonadales</taxon>
        <taxon>Pyramimonadaceae</taxon>
        <taxon>Cymbomonas</taxon>
    </lineage>
</organism>
<evidence type="ECO:0000256" key="3">
    <source>
        <dbReference type="ARBA" id="ARBA00006047"/>
    </source>
</evidence>
<evidence type="ECO:0000256" key="9">
    <source>
        <dbReference type="RuleBase" id="RU000587"/>
    </source>
</evidence>
<dbReference type="FunFam" id="3.40.50.2000:FF:000003">
    <property type="entry name" value="Alpha-1,4 glucan phosphorylase"/>
    <property type="match status" value="1"/>
</dbReference>
<dbReference type="EMBL" id="LGRX02001947">
    <property type="protein sequence ID" value="KAK3285146.1"/>
    <property type="molecule type" value="Genomic_DNA"/>
</dbReference>
<evidence type="ECO:0000313" key="11">
    <source>
        <dbReference type="EMBL" id="KAK3285146.1"/>
    </source>
</evidence>
<comment type="similarity">
    <text evidence="3 9">Belongs to the glycogen phosphorylase family.</text>
</comment>
<evidence type="ECO:0000256" key="4">
    <source>
        <dbReference type="ARBA" id="ARBA00022533"/>
    </source>
</evidence>
<dbReference type="InterPro" id="IPR035090">
    <property type="entry name" value="Pyridoxal_P_attach_site"/>
</dbReference>
<evidence type="ECO:0000256" key="5">
    <source>
        <dbReference type="ARBA" id="ARBA00022676"/>
    </source>
</evidence>
<keyword evidence="12" id="KW-1185">Reference proteome</keyword>
<comment type="caution">
    <text evidence="11">The sequence shown here is derived from an EMBL/GenBank/DDBJ whole genome shotgun (WGS) entry which is preliminary data.</text>
</comment>
<evidence type="ECO:0000313" key="12">
    <source>
        <dbReference type="Proteomes" id="UP001190700"/>
    </source>
</evidence>
<gene>
    <name evidence="11" type="ORF">CYMTET_7234</name>
</gene>
<keyword evidence="5 9" id="KW-0328">Glycosyltransferase</keyword>
<comment type="cofactor">
    <cofactor evidence="2 9">
        <name>pyridoxal 5'-phosphate</name>
        <dbReference type="ChEBI" id="CHEBI:597326"/>
    </cofactor>
</comment>
<dbReference type="PROSITE" id="PS00102">
    <property type="entry name" value="PHOSPHORYLASE"/>
    <property type="match status" value="1"/>
</dbReference>
<name>A0AAE0GW13_9CHLO</name>
<dbReference type="Gene3D" id="3.40.50.2000">
    <property type="entry name" value="Glycogen Phosphorylase B"/>
    <property type="match status" value="2"/>
</dbReference>
<evidence type="ECO:0000256" key="1">
    <source>
        <dbReference type="ARBA" id="ARBA00001275"/>
    </source>
</evidence>
<dbReference type="SUPFAM" id="SSF53756">
    <property type="entry name" value="UDP-Glycosyltransferase/glycogen phosphorylase"/>
    <property type="match status" value="1"/>
</dbReference>
<feature type="domain" description="ACT" evidence="10">
    <location>
        <begin position="101"/>
        <end position="185"/>
    </location>
</feature>
<evidence type="ECO:0000256" key="7">
    <source>
        <dbReference type="ARBA" id="ARBA00022898"/>
    </source>
</evidence>
<accession>A0AAE0GW13</accession>
<keyword evidence="8 9" id="KW-0119">Carbohydrate metabolism</keyword>
<comment type="catalytic activity">
    <reaction evidence="1 9">
        <text>[(1-&gt;4)-alpha-D-glucosyl](n) + phosphate = [(1-&gt;4)-alpha-D-glucosyl](n-1) + alpha-D-glucose 1-phosphate</text>
        <dbReference type="Rhea" id="RHEA:41732"/>
        <dbReference type="Rhea" id="RHEA-COMP:9584"/>
        <dbReference type="Rhea" id="RHEA-COMP:9586"/>
        <dbReference type="ChEBI" id="CHEBI:15444"/>
        <dbReference type="ChEBI" id="CHEBI:43474"/>
        <dbReference type="ChEBI" id="CHEBI:58601"/>
        <dbReference type="EC" id="2.4.1.1"/>
    </reaction>
</comment>
<dbReference type="GO" id="GO:0005980">
    <property type="term" value="P:glycogen catabolic process"/>
    <property type="evidence" value="ECO:0007669"/>
    <property type="project" value="TreeGrafter"/>
</dbReference>